<gene>
    <name evidence="11" type="primary">ppsE</name>
    <name evidence="11" type="ORF">Pla163_32200</name>
</gene>
<dbReference type="SUPFAM" id="SSF51735">
    <property type="entry name" value="NAD(P)-binding Rossmann-fold domains"/>
    <property type="match status" value="2"/>
</dbReference>
<dbReference type="SUPFAM" id="SSF53474">
    <property type="entry name" value="alpha/beta-Hydrolases"/>
    <property type="match status" value="1"/>
</dbReference>
<dbReference type="PANTHER" id="PTHR43775">
    <property type="entry name" value="FATTY ACID SYNTHASE"/>
    <property type="match status" value="1"/>
</dbReference>
<dbReference type="InterPro" id="IPR036291">
    <property type="entry name" value="NAD(P)-bd_dom_sf"/>
</dbReference>
<dbReference type="Proteomes" id="UP000319342">
    <property type="component" value="Chromosome"/>
</dbReference>
<keyword evidence="6" id="KW-0511">Multifunctional enzyme</keyword>
<dbReference type="InterPro" id="IPR050091">
    <property type="entry name" value="PKS_NRPS_Biosynth_Enz"/>
</dbReference>
<feature type="active site" description="Proton acceptor; for dehydratase activity" evidence="7">
    <location>
        <position position="1432"/>
    </location>
</feature>
<dbReference type="SUPFAM" id="SSF53901">
    <property type="entry name" value="Thiolase-like"/>
    <property type="match status" value="1"/>
</dbReference>
<dbReference type="PROSITE" id="PS52004">
    <property type="entry name" value="KS3_2"/>
    <property type="match status" value="1"/>
</dbReference>
<dbReference type="Gene3D" id="3.40.50.1820">
    <property type="entry name" value="alpha/beta hydrolase"/>
    <property type="match status" value="1"/>
</dbReference>
<dbReference type="InterPro" id="IPR018201">
    <property type="entry name" value="Ketoacyl_synth_AS"/>
</dbReference>
<protein>
    <submittedName>
        <fullName evidence="11">Phthiocerol synthesis polyketide synthase type I PpsE</fullName>
        <ecNumber evidence="11">2.3.1.41</ecNumber>
    </submittedName>
</protein>
<dbReference type="FunFam" id="1.10.1200.10:FF:000016">
    <property type="entry name" value="Non-ribosomal peptide synthase"/>
    <property type="match status" value="1"/>
</dbReference>
<dbReference type="Pfam" id="PF00109">
    <property type="entry name" value="ketoacyl-synt"/>
    <property type="match status" value="1"/>
</dbReference>
<dbReference type="InterPro" id="IPR020802">
    <property type="entry name" value="TesA-like"/>
</dbReference>
<keyword evidence="3 11" id="KW-0808">Transferase</keyword>
<dbReference type="Gene3D" id="1.10.1200.10">
    <property type="entry name" value="ACP-like"/>
    <property type="match status" value="1"/>
</dbReference>
<dbReference type="GO" id="GO:0004312">
    <property type="term" value="F:fatty acid synthase activity"/>
    <property type="evidence" value="ECO:0007669"/>
    <property type="project" value="TreeGrafter"/>
</dbReference>
<evidence type="ECO:0000259" key="10">
    <source>
        <dbReference type="PROSITE" id="PS52019"/>
    </source>
</evidence>
<reference evidence="11 12" key="1">
    <citation type="submission" date="2019-02" db="EMBL/GenBank/DDBJ databases">
        <title>Deep-cultivation of Planctomycetes and their phenomic and genomic characterization uncovers novel biology.</title>
        <authorList>
            <person name="Wiegand S."/>
            <person name="Jogler M."/>
            <person name="Boedeker C."/>
            <person name="Pinto D."/>
            <person name="Vollmers J."/>
            <person name="Rivas-Marin E."/>
            <person name="Kohn T."/>
            <person name="Peeters S.H."/>
            <person name="Heuer A."/>
            <person name="Rast P."/>
            <person name="Oberbeckmann S."/>
            <person name="Bunk B."/>
            <person name="Jeske O."/>
            <person name="Meyerdierks A."/>
            <person name="Storesund J.E."/>
            <person name="Kallscheuer N."/>
            <person name="Luecker S."/>
            <person name="Lage O.M."/>
            <person name="Pohl T."/>
            <person name="Merkel B.J."/>
            <person name="Hornburger P."/>
            <person name="Mueller R.-W."/>
            <person name="Bruemmer F."/>
            <person name="Labrenz M."/>
            <person name="Spormann A.M."/>
            <person name="Op den Camp H."/>
            <person name="Overmann J."/>
            <person name="Amann R."/>
            <person name="Jetten M.S.M."/>
            <person name="Mascher T."/>
            <person name="Medema M.H."/>
            <person name="Devos D.P."/>
            <person name="Kaster A.-K."/>
            <person name="Ovreas L."/>
            <person name="Rohde M."/>
            <person name="Galperin M.Y."/>
            <person name="Jogler C."/>
        </authorList>
    </citation>
    <scope>NUCLEOTIDE SEQUENCE [LARGE SCALE GENOMIC DNA]</scope>
    <source>
        <strain evidence="11 12">Pla163</strain>
    </source>
</reference>
<organism evidence="11 12">
    <name type="scientific">Rohdeia mirabilis</name>
    <dbReference type="NCBI Taxonomy" id="2528008"/>
    <lineage>
        <taxon>Bacteria</taxon>
        <taxon>Pseudomonadati</taxon>
        <taxon>Planctomycetota</taxon>
        <taxon>Planctomycetia</taxon>
        <taxon>Planctomycetia incertae sedis</taxon>
        <taxon>Rohdeia</taxon>
    </lineage>
</organism>
<dbReference type="InterPro" id="IPR001227">
    <property type="entry name" value="Ac_transferase_dom_sf"/>
</dbReference>
<dbReference type="CDD" id="cd00833">
    <property type="entry name" value="PKS"/>
    <property type="match status" value="1"/>
</dbReference>
<dbReference type="PROSITE" id="PS52019">
    <property type="entry name" value="PKS_MFAS_DH"/>
    <property type="match status" value="1"/>
</dbReference>
<dbReference type="InterPro" id="IPR042104">
    <property type="entry name" value="PKS_dehydratase_sf"/>
</dbReference>
<dbReference type="EC" id="2.3.1.41" evidence="11"/>
<dbReference type="InterPro" id="IPR049900">
    <property type="entry name" value="PKS_mFAS_DH"/>
</dbReference>
<dbReference type="Gene3D" id="3.40.366.10">
    <property type="entry name" value="Malonyl-Coenzyme A Acyl Carrier Protein, domain 2"/>
    <property type="match status" value="1"/>
</dbReference>
<evidence type="ECO:0000256" key="1">
    <source>
        <dbReference type="ARBA" id="ARBA00022450"/>
    </source>
</evidence>
<dbReference type="SMART" id="SM00824">
    <property type="entry name" value="PKS_TE"/>
    <property type="match status" value="1"/>
</dbReference>
<dbReference type="SMART" id="SM00823">
    <property type="entry name" value="PKS_PP"/>
    <property type="match status" value="1"/>
</dbReference>
<dbReference type="Gene3D" id="3.40.47.10">
    <property type="match status" value="1"/>
</dbReference>
<dbReference type="InterPro" id="IPR001031">
    <property type="entry name" value="Thioesterase"/>
</dbReference>
<dbReference type="InterPro" id="IPR020807">
    <property type="entry name" value="PKS_DH"/>
</dbReference>
<dbReference type="SMART" id="SM00822">
    <property type="entry name" value="PKS_KR"/>
    <property type="match status" value="1"/>
</dbReference>
<keyword evidence="4" id="KW-0276">Fatty acid metabolism</keyword>
<dbReference type="PROSITE" id="PS00606">
    <property type="entry name" value="KS3_1"/>
    <property type="match status" value="1"/>
</dbReference>
<dbReference type="InterPro" id="IPR016035">
    <property type="entry name" value="Acyl_Trfase/lysoPLipase"/>
</dbReference>
<dbReference type="OrthoDB" id="219272at2"/>
<evidence type="ECO:0000256" key="3">
    <source>
        <dbReference type="ARBA" id="ARBA00022679"/>
    </source>
</evidence>
<dbReference type="InterPro" id="IPR029058">
    <property type="entry name" value="AB_hydrolase_fold"/>
</dbReference>
<dbReference type="InterPro" id="IPR036736">
    <property type="entry name" value="ACP-like_sf"/>
</dbReference>
<dbReference type="InterPro" id="IPR049551">
    <property type="entry name" value="PKS_DH_C"/>
</dbReference>
<proteinExistence type="predicted"/>
<dbReference type="Pfam" id="PF21089">
    <property type="entry name" value="PKS_DH_N"/>
    <property type="match status" value="1"/>
</dbReference>
<evidence type="ECO:0000313" key="12">
    <source>
        <dbReference type="Proteomes" id="UP000319342"/>
    </source>
</evidence>
<dbReference type="FunFam" id="3.40.47.10:FF:000042">
    <property type="entry name" value="Polyketide synthase Pks13"/>
    <property type="match status" value="1"/>
</dbReference>
<dbReference type="Pfam" id="PF21394">
    <property type="entry name" value="Beta-ketacyl_N"/>
    <property type="match status" value="1"/>
</dbReference>
<dbReference type="Gene3D" id="3.40.50.720">
    <property type="entry name" value="NAD(P)-binding Rossmann-like Domain"/>
    <property type="match status" value="1"/>
</dbReference>
<sequence length="2174" mass="234581">MTHSDTTNDLEPTDDAGPTGAEIAIVGMAAHLPGAPDARTYWRNLAAGVESIRRLERDELLRAGVPEELLDDPDFVPVAATLDGFDEFDADFFGLSPKEAAIMDPQHRHFLEAVWEALEDAGHPPERFDGPVGVFAGCGMGAYFANNLLRNRRTVEEVGLFLLRHTGNDKDFLATRASYLFDLKGPSVNVQTACSTSLVAVHQAAQSLLSHECDMALAGGVTIELPHGHGYLYKAGEILSPDGHVHAFDERAQGTVFGSGVGILVLRRLEDALADGDHVYAVIRGSAINNDGSGKAGYLAPSVDGQAAAIAEALAVADVTGDEIDYVECHGTGTAIGDPIEIAALTQAFRETTDATGTCAIGSVKTNIGHLDTAAGVASLIKVAQALENRLMPPSLGYERANASIDFASTPFFVNDRARAWEPGARPRRAGVTSLGVGGTNAHVVLEEAPALAPGTPSARRFQPFLLSAKSAAALDGFGERLADRLATDAELDLGDVAYTLGVGRRAFDQRRVLVARDAAEASELLRSGDRSRVFTHRCGERPADVCFLFAGGGAQHVEMARGLYETDATFRRHMARGFEWLASRGVDLCSTLYPAADADRARLARELERPSLQLPALFLVEYALAQVWLERGVTPSALLGHSMGENTAACVAGVMGFEDALGLVLLRGQLFERVPAGGMLSVAASEASVREVLPTDLDLACVNARDLCVVSGPAAALDAFAATLEERELDFQRIAIDIAAHSRLLEPILAEFGAYLRGIALAPPTIPIVSNVTGRELTDSEATDPEYWVRHLRSTVRFADGVEVLAEREHRVLLEVGPGRVLSSLARAGLSDARHQHAFHSLRHPDEDVDDTAAFETAHARLWATGAIADAAAFWEGESRRRVSLPTYAFQRRRYWIDADPVVAPSAAIGRIDDPERHFARRVWQRAPLGTCARDWSGEQVLVLRDAAGVGERVAADLRERGAVVTEVVPGDAYARLDTFRFALAPEHGREGYDLLLRDLVAAGRAPSTIVHLWSLTQDDSHRPGSSRFHETIERGFYALFFLGQSLIGEQLTEGVELLVVANGVVSVAGEGVAEPAKALALGAVRTLPREAAGLSARLLDVELDRRPTGFMARTAGFDAQVAAAVTATLAELDARAPLADGCVARRQDERFTSLIAPATPGRGEAFTPIDGGAYLVTGGMGGIGLTLARRLAKASSVRLALLGRSTLPPRAEWDAWIAAQGDEDGTSRRIRAVRELESAGATVLPLAADVTDPQALATALEQVRDAFGRLDGVFHAAGVVDDGLLANRALHAVEEVLAPKVHGTVALDAALRAVFGDEQPRTAVYFSSTSAAIGAAGQIDYAAANAFLDAWADRRGNDGTARREFETALAWGIWRDVGMAARAAAGGEESGVRKGLARHPLFESRTEYEDGRRVLNGRWNTRDLWVLDDHRTAEGDALLPGTGSFELFGAALRELGEVGAFTVRDLTFFRALCVPDDAEVLVRVVLEPDAAGYRAEVHSRRSAADDWQRHTTATLGLRRVETPAAVDVMALIGSSERRAAANGDSGSSTLVSPQEAHLAFGPRWRVLREVRRGADFELARLALPEDVRTDLAEWPLHPGLLDLATGFAMDLVPGYDASEGLWVPVRYERVVVHAPLAAEIWAVARPAAGAGSFDGEFAFDVDILDAGGALLMEVRGFAIHRLAQTFRPKDLPAPRPEELVRDESALRRRRSEASDELARRVRLGLTEDEGMDALWRVLGEGSAHHTFVSTLDVPALVAEAGAAASEEREDGGARFERPDLDSDYVEPRDDVERALVELFQELLGVERVGVEDSFFDLGGHSLVAVRLFARIKKAFGVDQPMSVLFEAPTPAAQAELIRAAAPETGTASRAAEADRESRRFVHLVPMHSRAAAAGTSRTPFFLVAGMFGNVLNLRHVASLVGSDRPFYGLQARGLFDDLEPHETFEEAARDYIAELRTVQPNGPYLLGGFSGGGLTAYEMAHQLRAAGEEVSAVVLLDTPLAYRDPIDALDKLHIHAQRIARRGPGYLFAWAKDRLAWQLEQRRKAAGPGGPDAAEGGQFHDEAIEAAFRRALERYETRDYEGSVHLFRPALPVVYQLRGGRRANQWREVVHDDNGWSRHVARLEVREVPGDHDSMVLEPNVRALAAHLRRVLDEAEREAQLRGGAPFLRRTG</sequence>
<evidence type="ECO:0000256" key="5">
    <source>
        <dbReference type="ARBA" id="ARBA00023098"/>
    </source>
</evidence>
<evidence type="ECO:0000256" key="2">
    <source>
        <dbReference type="ARBA" id="ARBA00022553"/>
    </source>
</evidence>
<feature type="domain" description="Ketosynthase family 3 (KS3)" evidence="9">
    <location>
        <begin position="20"/>
        <end position="448"/>
    </location>
</feature>
<dbReference type="InterPro" id="IPR020841">
    <property type="entry name" value="PKS_Beta-ketoAc_synthase_dom"/>
</dbReference>
<dbReference type="SUPFAM" id="SSF52151">
    <property type="entry name" value="FabD/lysophospholipase-like"/>
    <property type="match status" value="1"/>
</dbReference>
<dbReference type="InterPro" id="IPR020806">
    <property type="entry name" value="PKS_PP-bd"/>
</dbReference>
<evidence type="ECO:0000256" key="6">
    <source>
        <dbReference type="ARBA" id="ARBA00023268"/>
    </source>
</evidence>
<keyword evidence="11" id="KW-0012">Acyltransferase</keyword>
<dbReference type="InterPro" id="IPR009081">
    <property type="entry name" value="PP-bd_ACP"/>
</dbReference>
<dbReference type="InterPro" id="IPR057326">
    <property type="entry name" value="KR_dom"/>
</dbReference>
<dbReference type="SUPFAM" id="SSF55048">
    <property type="entry name" value="Probable ACP-binding domain of malonyl-CoA ACP transacylase"/>
    <property type="match status" value="1"/>
</dbReference>
<evidence type="ECO:0000313" key="11">
    <source>
        <dbReference type="EMBL" id="QDU86071.1"/>
    </source>
</evidence>
<dbReference type="PANTHER" id="PTHR43775:SF37">
    <property type="entry name" value="SI:DKEY-61P9.11"/>
    <property type="match status" value="1"/>
</dbReference>
<dbReference type="InterPro" id="IPR014030">
    <property type="entry name" value="Ketoacyl_synth_N"/>
</dbReference>
<dbReference type="Pfam" id="PF00698">
    <property type="entry name" value="Acyl_transf_1"/>
    <property type="match status" value="1"/>
</dbReference>
<dbReference type="SMART" id="SM00827">
    <property type="entry name" value="PKS_AT"/>
    <property type="match status" value="1"/>
</dbReference>
<dbReference type="Pfam" id="PF00550">
    <property type="entry name" value="PP-binding"/>
    <property type="match status" value="1"/>
</dbReference>
<evidence type="ECO:0000256" key="4">
    <source>
        <dbReference type="ARBA" id="ARBA00022832"/>
    </source>
</evidence>
<keyword evidence="1" id="KW-0596">Phosphopantetheine</keyword>
<dbReference type="Gene3D" id="3.30.70.3290">
    <property type="match status" value="1"/>
</dbReference>
<evidence type="ECO:0000256" key="7">
    <source>
        <dbReference type="PROSITE-ProRule" id="PRU01363"/>
    </source>
</evidence>
<keyword evidence="5" id="KW-0443">Lipid metabolism</keyword>
<dbReference type="SMART" id="SM00826">
    <property type="entry name" value="PKS_DH"/>
    <property type="match status" value="1"/>
</dbReference>
<dbReference type="SMART" id="SM00825">
    <property type="entry name" value="PKS_KS"/>
    <property type="match status" value="1"/>
</dbReference>
<name>A0A518D3M4_9BACT</name>
<dbReference type="SUPFAM" id="SSF47336">
    <property type="entry name" value="ACP-like"/>
    <property type="match status" value="1"/>
</dbReference>
<feature type="region of interest" description="C-terminal hotdog fold" evidence="7">
    <location>
        <begin position="1539"/>
        <end position="1690"/>
    </location>
</feature>
<dbReference type="CDD" id="cd08953">
    <property type="entry name" value="KR_2_SDR_x"/>
    <property type="match status" value="1"/>
</dbReference>
<dbReference type="Pfam" id="PF08659">
    <property type="entry name" value="KR"/>
    <property type="match status" value="1"/>
</dbReference>
<feature type="domain" description="PKS/mFAS DH" evidence="10">
    <location>
        <begin position="1401"/>
        <end position="1690"/>
    </location>
</feature>
<dbReference type="InterPro" id="IPR016036">
    <property type="entry name" value="Malonyl_transacylase_ACP-bd"/>
</dbReference>
<dbReference type="GO" id="GO:0044550">
    <property type="term" value="P:secondary metabolite biosynthetic process"/>
    <property type="evidence" value="ECO:0007669"/>
    <property type="project" value="UniProtKB-ARBA"/>
</dbReference>
<keyword evidence="2" id="KW-0597">Phosphoprotein</keyword>
<dbReference type="GO" id="GO:0004315">
    <property type="term" value="F:3-oxoacyl-[acyl-carrier-protein] synthase activity"/>
    <property type="evidence" value="ECO:0007669"/>
    <property type="project" value="UniProtKB-EC"/>
</dbReference>
<dbReference type="EMBL" id="CP036290">
    <property type="protein sequence ID" value="QDU86071.1"/>
    <property type="molecule type" value="Genomic_DNA"/>
</dbReference>
<feature type="active site" description="Proton donor; for dehydratase activity" evidence="7">
    <location>
        <position position="1604"/>
    </location>
</feature>
<dbReference type="GO" id="GO:0031177">
    <property type="term" value="F:phosphopantetheine binding"/>
    <property type="evidence" value="ECO:0007669"/>
    <property type="project" value="InterPro"/>
</dbReference>
<dbReference type="Pfam" id="PF14765">
    <property type="entry name" value="PS-DH"/>
    <property type="match status" value="1"/>
</dbReference>
<feature type="domain" description="Carrier" evidence="8">
    <location>
        <begin position="1788"/>
        <end position="1863"/>
    </location>
</feature>
<dbReference type="Gene3D" id="3.10.129.110">
    <property type="entry name" value="Polyketide synthase dehydratase"/>
    <property type="match status" value="1"/>
</dbReference>
<dbReference type="Gene3D" id="3.30.70.250">
    <property type="entry name" value="Malonyl-CoA ACP transacylase, ACP-binding"/>
    <property type="match status" value="1"/>
</dbReference>
<dbReference type="RefSeq" id="WP_145190640.1">
    <property type="nucleotide sequence ID" value="NZ_CP036290.1"/>
</dbReference>
<dbReference type="InterPro" id="IPR049490">
    <property type="entry name" value="C883_1060-like_KR_N"/>
</dbReference>
<dbReference type="InterPro" id="IPR016039">
    <property type="entry name" value="Thiolase-like"/>
</dbReference>
<dbReference type="Pfam" id="PF22621">
    <property type="entry name" value="CurL-like_PKS_C"/>
    <property type="match status" value="1"/>
</dbReference>
<dbReference type="Pfam" id="PF00975">
    <property type="entry name" value="Thioesterase"/>
    <property type="match status" value="1"/>
</dbReference>
<dbReference type="InterPro" id="IPR013968">
    <property type="entry name" value="PKS_KR"/>
</dbReference>
<feature type="region of interest" description="N-terminal hotdog fold" evidence="7">
    <location>
        <begin position="1401"/>
        <end position="1524"/>
    </location>
</feature>
<dbReference type="GO" id="GO:0006633">
    <property type="term" value="P:fatty acid biosynthetic process"/>
    <property type="evidence" value="ECO:0007669"/>
    <property type="project" value="InterPro"/>
</dbReference>
<evidence type="ECO:0000259" key="9">
    <source>
        <dbReference type="PROSITE" id="PS52004"/>
    </source>
</evidence>
<keyword evidence="12" id="KW-1185">Reference proteome</keyword>
<dbReference type="Pfam" id="PF02801">
    <property type="entry name" value="Ketoacyl-synt_C"/>
    <property type="match status" value="1"/>
</dbReference>
<dbReference type="PROSITE" id="PS50075">
    <property type="entry name" value="CARRIER"/>
    <property type="match status" value="1"/>
</dbReference>
<dbReference type="InterPro" id="IPR014043">
    <property type="entry name" value="Acyl_transferase_dom"/>
</dbReference>
<accession>A0A518D3M4</accession>
<evidence type="ECO:0000259" key="8">
    <source>
        <dbReference type="PROSITE" id="PS50075"/>
    </source>
</evidence>
<dbReference type="InterPro" id="IPR049552">
    <property type="entry name" value="PKS_DH_N"/>
</dbReference>
<dbReference type="InterPro" id="IPR014031">
    <property type="entry name" value="Ketoacyl_synth_C"/>
</dbReference>